<keyword evidence="3" id="KW-1185">Reference proteome</keyword>
<protein>
    <submittedName>
        <fullName evidence="2">Uncharacterized protein</fullName>
    </submittedName>
</protein>
<dbReference type="EMBL" id="LSSK01000804">
    <property type="protein sequence ID" value="OMH81849.1"/>
    <property type="molecule type" value="Genomic_DNA"/>
</dbReference>
<proteinExistence type="predicted"/>
<reference evidence="2" key="1">
    <citation type="submission" date="2017-01" db="EMBL/GenBank/DDBJ databases">
        <authorList>
            <person name="Mah S.A."/>
            <person name="Swanson W.J."/>
            <person name="Moy G.W."/>
            <person name="Vacquier V.D."/>
        </authorList>
    </citation>
    <scope>NUCLEOTIDE SEQUENCE [LARGE SCALE GENOMIC DNA]</scope>
    <source>
        <strain evidence="2">COL-18-3</strain>
    </source>
</reference>
<evidence type="ECO:0000313" key="1">
    <source>
        <dbReference type="EMBL" id="OMH80503.1"/>
    </source>
</evidence>
<dbReference type="AlphaFoldDB" id="A0A1R1PLP1"/>
<dbReference type="EMBL" id="LSSK01001166">
    <property type="protein sequence ID" value="OMH80503.1"/>
    <property type="molecule type" value="Genomic_DNA"/>
</dbReference>
<evidence type="ECO:0000313" key="2">
    <source>
        <dbReference type="EMBL" id="OMH81849.1"/>
    </source>
</evidence>
<name>A0A1R1PLP1_ZANCU</name>
<sequence length="155" mass="17195">MPDKSQSALLHQLNHPVDQPRKQLRLVTTEMSVRVCQPFQPDWKLHVTTAHYILDLEVPYCSVGTIPATLWSVLNPPAPTPTLSSPSTLLLLFVIIVLDGSTPPIPPPLDPLPIYPIAPPLLPCSNPMFGFLISGVLVIDVFIQDDRPRDYSILF</sequence>
<reference evidence="3" key="2">
    <citation type="submission" date="2017-01" db="EMBL/GenBank/DDBJ databases">
        <authorList>
            <person name="Wang Y."/>
            <person name="White M."/>
            <person name="Kvist S."/>
            <person name="Moncalvo J.-M."/>
        </authorList>
    </citation>
    <scope>NUCLEOTIDE SEQUENCE [LARGE SCALE GENOMIC DNA]</scope>
    <source>
        <strain evidence="3">COL-18-3</strain>
    </source>
</reference>
<organism evidence="2 3">
    <name type="scientific">Zancudomyces culisetae</name>
    <name type="common">Gut fungus</name>
    <name type="synonym">Smittium culisetae</name>
    <dbReference type="NCBI Taxonomy" id="1213189"/>
    <lineage>
        <taxon>Eukaryota</taxon>
        <taxon>Fungi</taxon>
        <taxon>Fungi incertae sedis</taxon>
        <taxon>Zoopagomycota</taxon>
        <taxon>Kickxellomycotina</taxon>
        <taxon>Harpellomycetes</taxon>
        <taxon>Harpellales</taxon>
        <taxon>Legeriomycetaceae</taxon>
        <taxon>Zancudomyces</taxon>
    </lineage>
</organism>
<comment type="caution">
    <text evidence="2">The sequence shown here is derived from an EMBL/GenBank/DDBJ whole genome shotgun (WGS) entry which is preliminary data.</text>
</comment>
<dbReference type="Proteomes" id="UP000188320">
    <property type="component" value="Unassembled WGS sequence"/>
</dbReference>
<accession>A0A1R1PLP1</accession>
<gene>
    <name evidence="2" type="ORF">AX774_g4688</name>
    <name evidence="1" type="ORF">AX774_g6049</name>
</gene>
<evidence type="ECO:0000313" key="3">
    <source>
        <dbReference type="Proteomes" id="UP000188320"/>
    </source>
</evidence>